<keyword evidence="4" id="KW-0564">Palmitate</keyword>
<evidence type="ECO:0000256" key="3">
    <source>
        <dbReference type="ARBA" id="ARBA00023136"/>
    </source>
</evidence>
<dbReference type="SUPFAM" id="SSF53850">
    <property type="entry name" value="Periplasmic binding protein-like II"/>
    <property type="match status" value="1"/>
</dbReference>
<dbReference type="Pfam" id="PF13416">
    <property type="entry name" value="SBP_bac_8"/>
    <property type="match status" value="1"/>
</dbReference>
<evidence type="ECO:0000256" key="5">
    <source>
        <dbReference type="ARBA" id="ARBA00023288"/>
    </source>
</evidence>
<proteinExistence type="predicted"/>
<protein>
    <recommendedName>
        <fullName evidence="9">Extracellular solute-binding protein</fullName>
    </recommendedName>
</protein>
<comment type="caution">
    <text evidence="7">The sequence shown here is derived from an EMBL/GenBank/DDBJ whole genome shotgun (WGS) entry which is preliminary data.</text>
</comment>
<keyword evidence="3" id="KW-0472">Membrane</keyword>
<dbReference type="PANTHER" id="PTHR43649">
    <property type="entry name" value="ARABINOSE-BINDING PROTEIN-RELATED"/>
    <property type="match status" value="1"/>
</dbReference>
<keyword evidence="8" id="KW-1185">Reference proteome</keyword>
<keyword evidence="5" id="KW-0449">Lipoprotein</keyword>
<dbReference type="Gene3D" id="3.40.190.10">
    <property type="entry name" value="Periplasmic binding protein-like II"/>
    <property type="match status" value="3"/>
</dbReference>
<dbReference type="Proteomes" id="UP000004393">
    <property type="component" value="Unassembled WGS sequence"/>
</dbReference>
<dbReference type="PROSITE" id="PS00018">
    <property type="entry name" value="EF_HAND_1"/>
    <property type="match status" value="1"/>
</dbReference>
<keyword evidence="2 6" id="KW-0732">Signal</keyword>
<evidence type="ECO:0000313" key="7">
    <source>
        <dbReference type="EMBL" id="EHG30836.1"/>
    </source>
</evidence>
<name>A0AA87FIH9_9ENTE</name>
<feature type="chain" id="PRO_5041682557" description="Extracellular solute-binding protein" evidence="6">
    <location>
        <begin position="22"/>
        <end position="554"/>
    </location>
</feature>
<evidence type="ECO:0000256" key="1">
    <source>
        <dbReference type="ARBA" id="ARBA00022475"/>
    </source>
</evidence>
<dbReference type="EMBL" id="ADLY01000010">
    <property type="protein sequence ID" value="EHG30836.1"/>
    <property type="molecule type" value="Genomic_DNA"/>
</dbReference>
<accession>A0AA87FIH9</accession>
<dbReference type="RefSeq" id="WP_005470256.1">
    <property type="nucleotide sequence ID" value="NZ_JH376939.1"/>
</dbReference>
<dbReference type="PROSITE" id="PS51257">
    <property type="entry name" value="PROKAR_LIPOPROTEIN"/>
    <property type="match status" value="1"/>
</dbReference>
<dbReference type="PANTHER" id="PTHR43649:SF33">
    <property type="entry name" value="POLYGALACTURONAN_RHAMNOGALACTURONAN-BINDING PROTEIN YTCQ"/>
    <property type="match status" value="1"/>
</dbReference>
<sequence>MKKMHKILTGSVVLSSVVLLAACSGEQDKEAKTDTDGNIVMTVGQQTQPNSKLPDGDSYADNAYRRLIKEELGVSIESAFEANGDDYTRQVSLAIASGDLPDVMVVSRDEMEELADNDLIADLTDVYEEYASDNIKNIYNSFDNVQIDSAKIGDRIMGLPGTANDFGPNLVWIRQDWLDDLDVQLDEDGNHAITLEELESTAKTFKDKDAGGTGKTQGLAFANWLTSDSHGGSGYTATAIFNAFDSFPKNYLVGEDGQLVYGSNTAKTKEGLSYVKQLFDDGILDDQFGTRTYDDINAMMINGELGIIPGPWHLSDWALVQAKTANPDAAFTPYAIESSDGQVNGVSKPGVGGYVVVNKNFANPELAIKIINLLFDEVPNSTDMETEYPEIYAYAQKSVDGSVRPMNIEMFENLSEISDAVEASQAAEGEIDIDDISSFTVKNNAQKIKTYLDDPSTADPTDWAVYASRLLAVTNVMNGVREENIYNEITPFTTFETIKASERNGAQISKLEEETFIKFVTGEESLDNFDSYVKTWNSQGGQAILEEMQKLADE</sequence>
<gene>
    <name evidence="7" type="ORF">HMPREF9478_00505</name>
</gene>
<evidence type="ECO:0000313" key="8">
    <source>
        <dbReference type="Proteomes" id="UP000004393"/>
    </source>
</evidence>
<evidence type="ECO:0008006" key="9">
    <source>
        <dbReference type="Google" id="ProtNLM"/>
    </source>
</evidence>
<evidence type="ECO:0000256" key="2">
    <source>
        <dbReference type="ARBA" id="ARBA00022729"/>
    </source>
</evidence>
<dbReference type="InterPro" id="IPR018247">
    <property type="entry name" value="EF_Hand_1_Ca_BS"/>
</dbReference>
<reference evidence="7 8" key="1">
    <citation type="submission" date="2011-10" db="EMBL/GenBank/DDBJ databases">
        <title>The Genome Sequence of Enterococcus saccharolyticus 30_1.</title>
        <authorList>
            <consortium name="The Broad Institute Genome Sequencing Platform"/>
            <person name="Earl A."/>
            <person name="Ward D."/>
            <person name="Feldgarden M."/>
            <person name="Gevers D."/>
            <person name="Daigneault M."/>
            <person name="Strauss J."/>
            <person name="Allen-Vercoe E."/>
            <person name="Young S.K."/>
            <person name="Zeng Q."/>
            <person name="Gargeya S."/>
            <person name="Fitzgerald M."/>
            <person name="Haas B."/>
            <person name="Abouelleil A."/>
            <person name="Alvarado L."/>
            <person name="Arachchi H.M."/>
            <person name="Berlin A."/>
            <person name="Brown A."/>
            <person name="Chapman S.B."/>
            <person name="Chen Z."/>
            <person name="Dunbar C."/>
            <person name="Freedman E."/>
            <person name="Gearin G."/>
            <person name="Gellesch M."/>
            <person name="Goldberg J."/>
            <person name="Griggs A."/>
            <person name="Gujja S."/>
            <person name="Heiman D."/>
            <person name="Howarth C."/>
            <person name="Larson L."/>
            <person name="Lui A."/>
            <person name="MacDonald P.J.P."/>
            <person name="Montmayeur A."/>
            <person name="Murphy C."/>
            <person name="Neiman D."/>
            <person name="Pearson M."/>
            <person name="Priest M."/>
            <person name="Roberts A."/>
            <person name="Saif S."/>
            <person name="Shea T."/>
            <person name="Shenoy N."/>
            <person name="Sisk P."/>
            <person name="Stolte C."/>
            <person name="Sykes S."/>
            <person name="Wortman J."/>
            <person name="Nusbaum C."/>
            <person name="Birren B."/>
        </authorList>
    </citation>
    <scope>NUCLEOTIDE SEQUENCE [LARGE SCALE GENOMIC DNA]</scope>
    <source>
        <strain evidence="7 8">30_1</strain>
    </source>
</reference>
<evidence type="ECO:0000256" key="4">
    <source>
        <dbReference type="ARBA" id="ARBA00023139"/>
    </source>
</evidence>
<keyword evidence="1" id="KW-1003">Cell membrane</keyword>
<organism evidence="7 8">
    <name type="scientific">Enterococcus saccharolyticus 30_1</name>
    <dbReference type="NCBI Taxonomy" id="742813"/>
    <lineage>
        <taxon>Bacteria</taxon>
        <taxon>Bacillati</taxon>
        <taxon>Bacillota</taxon>
        <taxon>Bacilli</taxon>
        <taxon>Lactobacillales</taxon>
        <taxon>Enterococcaceae</taxon>
        <taxon>Enterococcus</taxon>
    </lineage>
</organism>
<dbReference type="InterPro" id="IPR006059">
    <property type="entry name" value="SBP"/>
</dbReference>
<dbReference type="AlphaFoldDB" id="A0AA87FIH9"/>
<evidence type="ECO:0000256" key="6">
    <source>
        <dbReference type="SAM" id="SignalP"/>
    </source>
</evidence>
<dbReference type="InterPro" id="IPR050490">
    <property type="entry name" value="Bact_solute-bd_prot1"/>
</dbReference>
<feature type="signal peptide" evidence="6">
    <location>
        <begin position="1"/>
        <end position="21"/>
    </location>
</feature>